<dbReference type="InterPro" id="IPR018614">
    <property type="entry name" value="KRTCAP2"/>
</dbReference>
<keyword evidence="5 6" id="KW-0472">Membrane</keyword>
<gene>
    <name evidence="7" type="ORF">PUN28_008990</name>
</gene>
<evidence type="ECO:0000256" key="5">
    <source>
        <dbReference type="ARBA" id="ARBA00023136"/>
    </source>
</evidence>
<comment type="similarity">
    <text evidence="2">Belongs to the KRTCAP2 family.</text>
</comment>
<comment type="caution">
    <text evidence="7">The sequence shown here is derived from an EMBL/GenBank/DDBJ whole genome shotgun (WGS) entry which is preliminary data.</text>
</comment>
<evidence type="ECO:0000313" key="7">
    <source>
        <dbReference type="EMBL" id="KAL0117991.1"/>
    </source>
</evidence>
<keyword evidence="3 6" id="KW-0812">Transmembrane</keyword>
<feature type="transmembrane region" description="Helical" evidence="6">
    <location>
        <begin position="12"/>
        <end position="33"/>
    </location>
</feature>
<evidence type="ECO:0000256" key="1">
    <source>
        <dbReference type="ARBA" id="ARBA00004141"/>
    </source>
</evidence>
<dbReference type="Proteomes" id="UP001430953">
    <property type="component" value="Unassembled WGS sequence"/>
</dbReference>
<evidence type="ECO:0000313" key="8">
    <source>
        <dbReference type="Proteomes" id="UP001430953"/>
    </source>
</evidence>
<comment type="subcellular location">
    <subcellularLocation>
        <location evidence="1">Membrane</location>
        <topology evidence="1">Multi-pass membrane protein</topology>
    </subcellularLocation>
</comment>
<dbReference type="EMBL" id="JADYXP020000008">
    <property type="protein sequence ID" value="KAL0117991.1"/>
    <property type="molecule type" value="Genomic_DNA"/>
</dbReference>
<evidence type="ECO:0000256" key="6">
    <source>
        <dbReference type="SAM" id="Phobius"/>
    </source>
</evidence>
<reference evidence="7 8" key="1">
    <citation type="submission" date="2023-03" db="EMBL/GenBank/DDBJ databases">
        <title>High recombination rates correlate with genetic variation in Cardiocondyla obscurior ants.</title>
        <authorList>
            <person name="Errbii M."/>
        </authorList>
    </citation>
    <scope>NUCLEOTIDE SEQUENCE [LARGE SCALE GENOMIC DNA]</scope>
    <source>
        <strain evidence="7">Alpha-2009</strain>
        <tissue evidence="7">Whole body</tissue>
    </source>
</reference>
<dbReference type="AlphaFoldDB" id="A0AAW2FVE8"/>
<proteinExistence type="inferred from homology"/>
<evidence type="ECO:0000256" key="4">
    <source>
        <dbReference type="ARBA" id="ARBA00022989"/>
    </source>
</evidence>
<keyword evidence="8" id="KW-1185">Reference proteome</keyword>
<name>A0AAW2FVE8_9HYME</name>
<evidence type="ECO:0000256" key="3">
    <source>
        <dbReference type="ARBA" id="ARBA00022692"/>
    </source>
</evidence>
<evidence type="ECO:0000256" key="2">
    <source>
        <dbReference type="ARBA" id="ARBA00007279"/>
    </source>
</evidence>
<protein>
    <recommendedName>
        <fullName evidence="9">Dolichyl-diphosphooligosaccharide--protein glycosyltransferase subunit KCP2</fullName>
    </recommendedName>
</protein>
<feature type="transmembrane region" description="Helical" evidence="6">
    <location>
        <begin position="53"/>
        <end position="86"/>
    </location>
</feature>
<dbReference type="PANTHER" id="PTHR32001:SF1">
    <property type="entry name" value="KERATINOCYTE-ASSOCIATED PROTEIN 2"/>
    <property type="match status" value="1"/>
</dbReference>
<evidence type="ECO:0008006" key="9">
    <source>
        <dbReference type="Google" id="ProtNLM"/>
    </source>
</evidence>
<organism evidence="7 8">
    <name type="scientific">Cardiocondyla obscurior</name>
    <dbReference type="NCBI Taxonomy" id="286306"/>
    <lineage>
        <taxon>Eukaryota</taxon>
        <taxon>Metazoa</taxon>
        <taxon>Ecdysozoa</taxon>
        <taxon>Arthropoda</taxon>
        <taxon>Hexapoda</taxon>
        <taxon>Insecta</taxon>
        <taxon>Pterygota</taxon>
        <taxon>Neoptera</taxon>
        <taxon>Endopterygota</taxon>
        <taxon>Hymenoptera</taxon>
        <taxon>Apocrita</taxon>
        <taxon>Aculeata</taxon>
        <taxon>Formicoidea</taxon>
        <taxon>Formicidae</taxon>
        <taxon>Myrmicinae</taxon>
        <taxon>Cardiocondyla</taxon>
    </lineage>
</organism>
<dbReference type="GO" id="GO:0016020">
    <property type="term" value="C:membrane"/>
    <property type="evidence" value="ECO:0007669"/>
    <property type="project" value="UniProtKB-SubCell"/>
</dbReference>
<keyword evidence="4 6" id="KW-1133">Transmembrane helix</keyword>
<dbReference type="PANTHER" id="PTHR32001">
    <property type="entry name" value="KERATINOCYTE-ASSOCIATED PROTEIN 2"/>
    <property type="match status" value="1"/>
</dbReference>
<accession>A0AAW2FVE8</accession>
<sequence>MQMYKVWLSSSQFGTILGGWIGSLLFICTLTAVGNLESTLFGKSFQQKLIPDVVFSLTFSLIASALIHRVSTTTCLIFSLIALYYINKISQETYGVSAQTTVIQTKKRK</sequence>
<dbReference type="Pfam" id="PF09775">
    <property type="entry name" value="Keratin_assoc"/>
    <property type="match status" value="1"/>
</dbReference>